<accession>A0A4V3IIV8</accession>
<keyword evidence="1" id="KW-1133">Transmembrane helix</keyword>
<dbReference type="InterPro" id="IPR053824">
    <property type="entry name" value="DUF7010"/>
</dbReference>
<feature type="transmembrane region" description="Helical" evidence="1">
    <location>
        <begin position="129"/>
        <end position="148"/>
    </location>
</feature>
<sequence length="180" mass="18925">MRIDEAQADVRRVYRGGFVGQLVSGTLWLIAAAVASWVSPGASITTLFLGGMLIFPLTTLALRAAGGPAALPKGHPMAALATQIAFTVPAGMLVAVVVGLTEPNLFFPASMIIVGAHYLPFVFLYGMRLFAVLAGLLILVGVLLLLWLPVGAPLGGWFTGALLVLFAFLLRASSERRGHL</sequence>
<proteinExistence type="predicted"/>
<gene>
    <name evidence="2" type="ORF">E3T23_01685</name>
</gene>
<organism evidence="2 3">
    <name type="scientific">Cryobacterium cheniae</name>
    <dbReference type="NCBI Taxonomy" id="1259262"/>
    <lineage>
        <taxon>Bacteria</taxon>
        <taxon>Bacillati</taxon>
        <taxon>Actinomycetota</taxon>
        <taxon>Actinomycetes</taxon>
        <taxon>Micrococcales</taxon>
        <taxon>Microbacteriaceae</taxon>
        <taxon>Cryobacterium</taxon>
    </lineage>
</organism>
<dbReference type="Proteomes" id="UP000298433">
    <property type="component" value="Unassembled WGS sequence"/>
</dbReference>
<feature type="transmembrane region" description="Helical" evidence="1">
    <location>
        <begin position="154"/>
        <end position="172"/>
    </location>
</feature>
<feature type="transmembrane region" description="Helical" evidence="1">
    <location>
        <begin position="105"/>
        <end position="124"/>
    </location>
</feature>
<dbReference type="EMBL" id="SOGN01000008">
    <property type="protein sequence ID" value="TFC83989.1"/>
    <property type="molecule type" value="Genomic_DNA"/>
</dbReference>
<evidence type="ECO:0000313" key="3">
    <source>
        <dbReference type="Proteomes" id="UP000298433"/>
    </source>
</evidence>
<dbReference type="OrthoDB" id="5114860at2"/>
<feature type="transmembrane region" description="Helical" evidence="1">
    <location>
        <begin position="12"/>
        <end position="38"/>
    </location>
</feature>
<dbReference type="RefSeq" id="WP_134368675.1">
    <property type="nucleotide sequence ID" value="NZ_SOGN01000008.1"/>
</dbReference>
<comment type="caution">
    <text evidence="2">The sequence shown here is derived from an EMBL/GenBank/DDBJ whole genome shotgun (WGS) entry which is preliminary data.</text>
</comment>
<evidence type="ECO:0000313" key="2">
    <source>
        <dbReference type="EMBL" id="TFC83989.1"/>
    </source>
</evidence>
<evidence type="ECO:0000256" key="1">
    <source>
        <dbReference type="SAM" id="Phobius"/>
    </source>
</evidence>
<feature type="transmembrane region" description="Helical" evidence="1">
    <location>
        <begin position="77"/>
        <end position="99"/>
    </location>
</feature>
<reference evidence="2 3" key="1">
    <citation type="submission" date="2019-03" db="EMBL/GenBank/DDBJ databases">
        <title>Genomics of glacier-inhabiting Cryobacterium strains.</title>
        <authorList>
            <person name="Liu Q."/>
            <person name="Xin Y.-H."/>
        </authorList>
    </citation>
    <scope>NUCLEOTIDE SEQUENCE [LARGE SCALE GENOMIC DNA]</scope>
    <source>
        <strain evidence="2 3">TMT2-48-2</strain>
    </source>
</reference>
<keyword evidence="3" id="KW-1185">Reference proteome</keyword>
<dbReference type="AlphaFoldDB" id="A0A4V3IIV8"/>
<keyword evidence="1" id="KW-0472">Membrane</keyword>
<protein>
    <submittedName>
        <fullName evidence="2">Uncharacterized protein</fullName>
    </submittedName>
</protein>
<dbReference type="Pfam" id="PF22765">
    <property type="entry name" value="DUF7010"/>
    <property type="match status" value="1"/>
</dbReference>
<name>A0A4V3IIV8_9MICO</name>
<feature type="transmembrane region" description="Helical" evidence="1">
    <location>
        <begin position="44"/>
        <end position="65"/>
    </location>
</feature>
<keyword evidence="1" id="KW-0812">Transmembrane</keyword>